<evidence type="ECO:0000313" key="5">
    <source>
        <dbReference type="EMBL" id="GLS19665.1"/>
    </source>
</evidence>
<sequence>MTEHDKSNGFDRRQFGKLLGLAGAMGATAAIATPALAQQADDWKGWVNKFYGKPIKMAVSCAGTTNPYFAPVKAGAEDAGAQLGIEMQWGGVPDGNTINQIAQFEQLVNTGFQAIVVVAFEPDAWIAPIKKAMKAGVLVLTANNDTPKSGRELYFGQDLVAAAVAQGELIAKLAGGKGKVAMTNCAPGSLALDLRVQGAKQGVQQGGMEAVGVYNTNPADMASELGTIQDIFKAHPDLAAMMPLCGPDTAAAGLVRKNQGKNIPIVGTDLLYQTLQLIKDGYIDATIGQQPYLQGYLPITYAYQRVVLGAPKLDLPGGNFYLANEIVTKDNVDQYLIREERFRG</sequence>
<dbReference type="Proteomes" id="UP001156882">
    <property type="component" value="Unassembled WGS sequence"/>
</dbReference>
<dbReference type="InterPro" id="IPR028082">
    <property type="entry name" value="Peripla_BP_I"/>
</dbReference>
<organism evidence="5 6">
    <name type="scientific">Labrys miyagiensis</name>
    <dbReference type="NCBI Taxonomy" id="346912"/>
    <lineage>
        <taxon>Bacteria</taxon>
        <taxon>Pseudomonadati</taxon>
        <taxon>Pseudomonadota</taxon>
        <taxon>Alphaproteobacteria</taxon>
        <taxon>Hyphomicrobiales</taxon>
        <taxon>Xanthobacteraceae</taxon>
        <taxon>Labrys</taxon>
    </lineage>
</organism>
<dbReference type="PROSITE" id="PS51318">
    <property type="entry name" value="TAT"/>
    <property type="match status" value="1"/>
</dbReference>
<evidence type="ECO:0000256" key="2">
    <source>
        <dbReference type="ARBA" id="ARBA00007639"/>
    </source>
</evidence>
<feature type="domain" description="Periplasmic binding protein" evidence="4">
    <location>
        <begin position="58"/>
        <end position="304"/>
    </location>
</feature>
<dbReference type="Pfam" id="PF13407">
    <property type="entry name" value="Peripla_BP_4"/>
    <property type="match status" value="1"/>
</dbReference>
<keyword evidence="6" id="KW-1185">Reference proteome</keyword>
<evidence type="ECO:0000259" key="4">
    <source>
        <dbReference type="Pfam" id="PF13407"/>
    </source>
</evidence>
<protein>
    <submittedName>
        <fullName evidence="5">Sugar ABC transporter substrate-binding protein</fullName>
    </submittedName>
</protein>
<reference evidence="6" key="1">
    <citation type="journal article" date="2019" name="Int. J. Syst. Evol. Microbiol.">
        <title>The Global Catalogue of Microorganisms (GCM) 10K type strain sequencing project: providing services to taxonomists for standard genome sequencing and annotation.</title>
        <authorList>
            <consortium name="The Broad Institute Genomics Platform"/>
            <consortium name="The Broad Institute Genome Sequencing Center for Infectious Disease"/>
            <person name="Wu L."/>
            <person name="Ma J."/>
        </authorList>
    </citation>
    <scope>NUCLEOTIDE SEQUENCE [LARGE SCALE GENOMIC DNA]</scope>
    <source>
        <strain evidence="6">NBRC 101365</strain>
    </source>
</reference>
<dbReference type="PANTHER" id="PTHR46847">
    <property type="entry name" value="D-ALLOSE-BINDING PERIPLASMIC PROTEIN-RELATED"/>
    <property type="match status" value="1"/>
</dbReference>
<comment type="similarity">
    <text evidence="2">Belongs to the bacterial solute-binding protein 2 family.</text>
</comment>
<gene>
    <name evidence="5" type="ORF">GCM10007874_26820</name>
</gene>
<dbReference type="SUPFAM" id="SSF53822">
    <property type="entry name" value="Periplasmic binding protein-like I"/>
    <property type="match status" value="1"/>
</dbReference>
<dbReference type="RefSeq" id="WP_284312664.1">
    <property type="nucleotide sequence ID" value="NZ_BSPC01000024.1"/>
</dbReference>
<dbReference type="EMBL" id="BSPC01000024">
    <property type="protein sequence ID" value="GLS19665.1"/>
    <property type="molecule type" value="Genomic_DNA"/>
</dbReference>
<dbReference type="InterPro" id="IPR025997">
    <property type="entry name" value="SBP_2_dom"/>
</dbReference>
<evidence type="ECO:0000256" key="1">
    <source>
        <dbReference type="ARBA" id="ARBA00004196"/>
    </source>
</evidence>
<comment type="caution">
    <text evidence="5">The sequence shown here is derived from an EMBL/GenBank/DDBJ whole genome shotgun (WGS) entry which is preliminary data.</text>
</comment>
<evidence type="ECO:0000313" key="6">
    <source>
        <dbReference type="Proteomes" id="UP001156882"/>
    </source>
</evidence>
<proteinExistence type="inferred from homology"/>
<name>A0ABQ6CIB0_9HYPH</name>
<dbReference type="Gene3D" id="3.40.50.2300">
    <property type="match status" value="2"/>
</dbReference>
<keyword evidence="3" id="KW-0732">Signal</keyword>
<evidence type="ECO:0000256" key="3">
    <source>
        <dbReference type="ARBA" id="ARBA00022729"/>
    </source>
</evidence>
<accession>A0ABQ6CIB0</accession>
<comment type="subcellular location">
    <subcellularLocation>
        <location evidence="1">Cell envelope</location>
    </subcellularLocation>
</comment>
<dbReference type="PANTHER" id="PTHR46847:SF4">
    <property type="entry name" value="AUTOINDUCER 2-BINDING PROTEIN LSRB"/>
    <property type="match status" value="1"/>
</dbReference>
<dbReference type="InterPro" id="IPR006311">
    <property type="entry name" value="TAT_signal"/>
</dbReference>